<dbReference type="Pfam" id="PF13560">
    <property type="entry name" value="HTH_31"/>
    <property type="match status" value="1"/>
</dbReference>
<evidence type="ECO:0000313" key="3">
    <source>
        <dbReference type="Proteomes" id="UP000179642"/>
    </source>
</evidence>
<protein>
    <recommendedName>
        <fullName evidence="1">HTH cro/C1-type domain-containing protein</fullName>
    </recommendedName>
</protein>
<dbReference type="EMBL" id="MLYO01000057">
    <property type="protein sequence ID" value="OIJ97667.1"/>
    <property type="molecule type" value="Genomic_DNA"/>
</dbReference>
<feature type="domain" description="HTH cro/C1-type" evidence="1">
    <location>
        <begin position="13"/>
        <end position="48"/>
    </location>
</feature>
<evidence type="ECO:0000313" key="2">
    <source>
        <dbReference type="EMBL" id="OIJ97667.1"/>
    </source>
</evidence>
<dbReference type="Proteomes" id="UP000179642">
    <property type="component" value="Unassembled WGS sequence"/>
</dbReference>
<keyword evidence="3" id="KW-1185">Reference proteome</keyword>
<comment type="caution">
    <text evidence="2">The sequence shown here is derived from an EMBL/GenBank/DDBJ whole genome shotgun (WGS) entry which is preliminary data.</text>
</comment>
<reference evidence="2 3" key="1">
    <citation type="submission" date="2016-10" db="EMBL/GenBank/DDBJ databases">
        <title>Genome sequence of Streptomyces sp. MUSC 1.</title>
        <authorList>
            <person name="Lee L.-H."/>
            <person name="Ser H.-L."/>
            <person name="Law J.W.-F."/>
        </authorList>
    </citation>
    <scope>NUCLEOTIDE SEQUENCE [LARGE SCALE GENOMIC DNA]</scope>
    <source>
        <strain evidence="2 3">MUSC 1</strain>
    </source>
</reference>
<dbReference type="PROSITE" id="PS50943">
    <property type="entry name" value="HTH_CROC1"/>
    <property type="match status" value="1"/>
</dbReference>
<dbReference type="AlphaFoldDB" id="A0A1S2PV02"/>
<organism evidence="2 3">
    <name type="scientific">Streptomyces monashensis</name>
    <dbReference type="NCBI Taxonomy" id="1678012"/>
    <lineage>
        <taxon>Bacteria</taxon>
        <taxon>Bacillati</taxon>
        <taxon>Actinomycetota</taxon>
        <taxon>Actinomycetes</taxon>
        <taxon>Kitasatosporales</taxon>
        <taxon>Streptomycetaceae</taxon>
        <taxon>Streptomyces</taxon>
    </lineage>
</organism>
<evidence type="ECO:0000259" key="1">
    <source>
        <dbReference type="PROSITE" id="PS50943"/>
    </source>
</evidence>
<dbReference type="Gene3D" id="1.10.260.40">
    <property type="entry name" value="lambda repressor-like DNA-binding domains"/>
    <property type="match status" value="1"/>
</dbReference>
<dbReference type="SUPFAM" id="SSF47413">
    <property type="entry name" value="lambda repressor-like DNA-binding domains"/>
    <property type="match status" value="1"/>
</dbReference>
<sequence length="63" mass="7003">MLEEAEEIGRRARRARLRLGMTQADLAAALGTTQGWVSTMERGRIELDRVGLLNPLCGYTRTA</sequence>
<accession>A0A1S2PV02</accession>
<gene>
    <name evidence="2" type="ORF">BIV23_31025</name>
</gene>
<proteinExistence type="predicted"/>
<name>A0A1S2PV02_9ACTN</name>
<dbReference type="InterPro" id="IPR001387">
    <property type="entry name" value="Cro/C1-type_HTH"/>
</dbReference>
<dbReference type="GO" id="GO:0003677">
    <property type="term" value="F:DNA binding"/>
    <property type="evidence" value="ECO:0007669"/>
    <property type="project" value="InterPro"/>
</dbReference>
<dbReference type="InterPro" id="IPR010982">
    <property type="entry name" value="Lambda_DNA-bd_dom_sf"/>
</dbReference>